<dbReference type="SMART" id="SM00355">
    <property type="entry name" value="ZnF_C2H2"/>
    <property type="match status" value="3"/>
</dbReference>
<organism evidence="4 5">
    <name type="scientific">Quillaja saponaria</name>
    <name type="common">Soap bark tree</name>
    <dbReference type="NCBI Taxonomy" id="32244"/>
    <lineage>
        <taxon>Eukaryota</taxon>
        <taxon>Viridiplantae</taxon>
        <taxon>Streptophyta</taxon>
        <taxon>Embryophyta</taxon>
        <taxon>Tracheophyta</taxon>
        <taxon>Spermatophyta</taxon>
        <taxon>Magnoliopsida</taxon>
        <taxon>eudicotyledons</taxon>
        <taxon>Gunneridae</taxon>
        <taxon>Pentapetalae</taxon>
        <taxon>rosids</taxon>
        <taxon>fabids</taxon>
        <taxon>Fabales</taxon>
        <taxon>Quillajaceae</taxon>
        <taxon>Quillaja</taxon>
    </lineage>
</organism>
<dbReference type="EMBL" id="JARAOO010000009">
    <property type="protein sequence ID" value="KAJ7955654.1"/>
    <property type="molecule type" value="Genomic_DNA"/>
</dbReference>
<evidence type="ECO:0000313" key="5">
    <source>
        <dbReference type="Proteomes" id="UP001163823"/>
    </source>
</evidence>
<dbReference type="Gene3D" id="3.30.160.60">
    <property type="entry name" value="Classic Zinc Finger"/>
    <property type="match status" value="3"/>
</dbReference>
<evidence type="ECO:0000259" key="2">
    <source>
        <dbReference type="SMART" id="SM00355"/>
    </source>
</evidence>
<keyword evidence="5" id="KW-1185">Reference proteome</keyword>
<dbReference type="SUPFAM" id="SSF57667">
    <property type="entry name" value="beta-beta-alpha zinc fingers"/>
    <property type="match status" value="3"/>
</dbReference>
<reference evidence="4" key="1">
    <citation type="journal article" date="2023" name="Science">
        <title>Elucidation of the pathway for biosynthesis of saponin adjuvants from the soapbark tree.</title>
        <authorList>
            <person name="Reed J."/>
            <person name="Orme A."/>
            <person name="El-Demerdash A."/>
            <person name="Owen C."/>
            <person name="Martin L.B.B."/>
            <person name="Misra R.C."/>
            <person name="Kikuchi S."/>
            <person name="Rejzek M."/>
            <person name="Martin A.C."/>
            <person name="Harkess A."/>
            <person name="Leebens-Mack J."/>
            <person name="Louveau T."/>
            <person name="Stephenson M.J."/>
            <person name="Osbourn A."/>
        </authorList>
    </citation>
    <scope>NUCLEOTIDE SEQUENCE</scope>
    <source>
        <strain evidence="4">S10</strain>
    </source>
</reference>
<dbReference type="Proteomes" id="UP001163823">
    <property type="component" value="Chromosome 9"/>
</dbReference>
<evidence type="ECO:0000256" key="1">
    <source>
        <dbReference type="SAM" id="Coils"/>
    </source>
</evidence>
<feature type="domain" description="C2H2-type" evidence="2">
    <location>
        <begin position="406"/>
        <end position="430"/>
    </location>
</feature>
<dbReference type="InterPro" id="IPR013087">
    <property type="entry name" value="Znf_C2H2_type"/>
</dbReference>
<proteinExistence type="predicted"/>
<name>A0AAD7LCL5_QUISA</name>
<keyword evidence="1" id="KW-0175">Coiled coil</keyword>
<feature type="domain" description="U1-type" evidence="3">
    <location>
        <begin position="403"/>
        <end position="437"/>
    </location>
</feature>
<feature type="domain" description="U1-type" evidence="3">
    <location>
        <begin position="196"/>
        <end position="230"/>
    </location>
</feature>
<evidence type="ECO:0000259" key="3">
    <source>
        <dbReference type="SMART" id="SM00451"/>
    </source>
</evidence>
<dbReference type="AlphaFoldDB" id="A0AAD7LCL5"/>
<dbReference type="InterPro" id="IPR003604">
    <property type="entry name" value="Matrin/U1-like-C_Znf_C2H2"/>
</dbReference>
<feature type="coiled-coil region" evidence="1">
    <location>
        <begin position="285"/>
        <end position="320"/>
    </location>
</feature>
<feature type="domain" description="C2H2-type" evidence="2">
    <location>
        <begin position="336"/>
        <end position="360"/>
    </location>
</feature>
<dbReference type="GO" id="GO:0003676">
    <property type="term" value="F:nucleic acid binding"/>
    <property type="evidence" value="ECO:0007669"/>
    <property type="project" value="InterPro"/>
</dbReference>
<dbReference type="InterPro" id="IPR036236">
    <property type="entry name" value="Znf_C2H2_sf"/>
</dbReference>
<sequence>MEFKFREVDGRPLMYPSPSCSSYFSEQVLPASISRTDPVPNRHPLQNPNNVPEAIQRELEKEQIRREIIAAEVARRQMLEAEVRRELIMGREIAMRKPGAKGLSFEERVIMQFDQRMYMTQPFDNRPLDERFAVPLLQSPQAMTPEIRPPSETNKNKLILLAKPDPNLSEAKRKAVSPPAAAGNEFAPFGLKKKPKEDWSCALCQVSATSERGLNEHLQGKKHKAKEAALRGQKMVDRSSTLLLPVQRGESFKSIKATDTVTSNMQEKVDGESLHKETREGLLVLKNLNNDLEYKQEEYLKQTAQNAEDLKNQNGTAAEQRVLQTTEFMGKKKFKFYCEICQVGTVSQMAMESHKKGKKHMGRLKTNKKQLLLKNQIKEDSEKLNGTALPEKVDEKTQFNKTKFRFWCEMCQVVAPSKTVMESHKKGKKHMYRLKEIFQNDGITLPAATIAASEATLRAEVTDVVIEKPNQMIMENVVFKEKNQQKAAIVASNEDIGSISSGLKLV</sequence>
<comment type="caution">
    <text evidence="4">The sequence shown here is derived from an EMBL/GenBank/DDBJ whole genome shotgun (WGS) entry which is preliminary data.</text>
</comment>
<dbReference type="GO" id="GO:0008270">
    <property type="term" value="F:zinc ion binding"/>
    <property type="evidence" value="ECO:0007669"/>
    <property type="project" value="InterPro"/>
</dbReference>
<accession>A0AAD7LCL5</accession>
<feature type="domain" description="C2H2-type" evidence="2">
    <location>
        <begin position="199"/>
        <end position="223"/>
    </location>
</feature>
<dbReference type="PANTHER" id="PTHR47487:SF8">
    <property type="entry name" value="OS08G0270900 PROTEIN"/>
    <property type="match status" value="1"/>
</dbReference>
<dbReference type="Pfam" id="PF12874">
    <property type="entry name" value="zf-met"/>
    <property type="match status" value="3"/>
</dbReference>
<evidence type="ECO:0000313" key="4">
    <source>
        <dbReference type="EMBL" id="KAJ7955654.1"/>
    </source>
</evidence>
<gene>
    <name evidence="4" type="ORF">O6P43_022207</name>
</gene>
<feature type="domain" description="U1-type" evidence="3">
    <location>
        <begin position="333"/>
        <end position="367"/>
    </location>
</feature>
<dbReference type="KEGG" id="qsa:O6P43_022207"/>
<dbReference type="PANTHER" id="PTHR47487">
    <property type="entry name" value="OS06G0651300 PROTEIN-RELATED"/>
    <property type="match status" value="1"/>
</dbReference>
<dbReference type="SMART" id="SM00451">
    <property type="entry name" value="ZnF_U1"/>
    <property type="match status" value="3"/>
</dbReference>
<protein>
    <submittedName>
        <fullName evidence="4">Zinc finger protein like</fullName>
    </submittedName>
</protein>